<keyword evidence="3" id="KW-1185">Reference proteome</keyword>
<proteinExistence type="predicted"/>
<dbReference type="EMBL" id="OA885338">
    <property type="protein sequence ID" value="CAD7281936.1"/>
    <property type="molecule type" value="Genomic_DNA"/>
</dbReference>
<reference evidence="2" key="1">
    <citation type="submission" date="2020-11" db="EMBL/GenBank/DDBJ databases">
        <authorList>
            <person name="Tran Van P."/>
        </authorList>
    </citation>
    <scope>NUCLEOTIDE SEQUENCE</scope>
</reference>
<gene>
    <name evidence="2" type="ORF">NMOB1V02_LOCUS9570</name>
</gene>
<dbReference type="AlphaFoldDB" id="A0A7R9BUR7"/>
<organism evidence="2">
    <name type="scientific">Notodromas monacha</name>
    <dbReference type="NCBI Taxonomy" id="399045"/>
    <lineage>
        <taxon>Eukaryota</taxon>
        <taxon>Metazoa</taxon>
        <taxon>Ecdysozoa</taxon>
        <taxon>Arthropoda</taxon>
        <taxon>Crustacea</taxon>
        <taxon>Oligostraca</taxon>
        <taxon>Ostracoda</taxon>
        <taxon>Podocopa</taxon>
        <taxon>Podocopida</taxon>
        <taxon>Cypridocopina</taxon>
        <taxon>Cypridoidea</taxon>
        <taxon>Cyprididae</taxon>
        <taxon>Notodromas</taxon>
    </lineage>
</organism>
<protein>
    <submittedName>
        <fullName evidence="2">Uncharacterized protein</fullName>
    </submittedName>
</protein>
<accession>A0A7R9BUR7</accession>
<dbReference type="Proteomes" id="UP000678499">
    <property type="component" value="Unassembled WGS sequence"/>
</dbReference>
<dbReference type="EMBL" id="CAJPEX010003301">
    <property type="protein sequence ID" value="CAG0922088.1"/>
    <property type="molecule type" value="Genomic_DNA"/>
</dbReference>
<sequence>MKTVCVKPQASSPCETPHLSNKVARREGVSPKTRCSTENPIIDGYYPALTVVSLQDRGKLLGKQKTYAAEVLTVHPVDHESGKLGLRPVSANLLPFPANSLAKPARPKMDTCQLCLLLQGSPEGSA</sequence>
<evidence type="ECO:0000313" key="3">
    <source>
        <dbReference type="Proteomes" id="UP000678499"/>
    </source>
</evidence>
<evidence type="ECO:0000256" key="1">
    <source>
        <dbReference type="SAM" id="MobiDB-lite"/>
    </source>
</evidence>
<feature type="region of interest" description="Disordered" evidence="1">
    <location>
        <begin position="1"/>
        <end position="35"/>
    </location>
</feature>
<evidence type="ECO:0000313" key="2">
    <source>
        <dbReference type="EMBL" id="CAD7281936.1"/>
    </source>
</evidence>
<name>A0A7R9BUR7_9CRUS</name>